<dbReference type="PANTHER" id="PTHR48111">
    <property type="entry name" value="REGULATOR OF RPOS"/>
    <property type="match status" value="1"/>
</dbReference>
<feature type="domain" description="Response regulatory" evidence="6">
    <location>
        <begin position="2"/>
        <end position="116"/>
    </location>
</feature>
<dbReference type="InterPro" id="IPR001867">
    <property type="entry name" value="OmpR/PhoB-type_DNA-bd"/>
</dbReference>
<organism evidence="8 9">
    <name type="scientific">Labrys miyagiensis</name>
    <dbReference type="NCBI Taxonomy" id="346912"/>
    <lineage>
        <taxon>Bacteria</taxon>
        <taxon>Pseudomonadati</taxon>
        <taxon>Pseudomonadota</taxon>
        <taxon>Alphaproteobacteria</taxon>
        <taxon>Hyphomicrobiales</taxon>
        <taxon>Xanthobacteraceae</taxon>
        <taxon>Labrys</taxon>
    </lineage>
</organism>
<keyword evidence="9" id="KW-1185">Reference proteome</keyword>
<protein>
    <submittedName>
        <fullName evidence="8">DNA-binding response regulator</fullName>
    </submittedName>
</protein>
<dbReference type="SUPFAM" id="SSF46894">
    <property type="entry name" value="C-terminal effector domain of the bipartite response regulators"/>
    <property type="match status" value="1"/>
</dbReference>
<evidence type="ECO:0000256" key="5">
    <source>
        <dbReference type="PROSITE-ProRule" id="PRU01091"/>
    </source>
</evidence>
<dbReference type="CDD" id="cd00383">
    <property type="entry name" value="trans_reg_C"/>
    <property type="match status" value="1"/>
</dbReference>
<dbReference type="Gene3D" id="1.10.10.10">
    <property type="entry name" value="Winged helix-like DNA-binding domain superfamily/Winged helix DNA-binding domain"/>
    <property type="match status" value="1"/>
</dbReference>
<dbReference type="GO" id="GO:0003677">
    <property type="term" value="F:DNA binding"/>
    <property type="evidence" value="ECO:0007669"/>
    <property type="project" value="UniProtKB-KW"/>
</dbReference>
<dbReference type="SUPFAM" id="SSF52172">
    <property type="entry name" value="CheY-like"/>
    <property type="match status" value="1"/>
</dbReference>
<dbReference type="RefSeq" id="WP_284311735.1">
    <property type="nucleotide sequence ID" value="NZ_BSPC01000015.1"/>
</dbReference>
<dbReference type="CDD" id="cd17624">
    <property type="entry name" value="REC_OmpR_PmrA-like"/>
    <property type="match status" value="1"/>
</dbReference>
<feature type="modified residue" description="4-aspartylphosphate" evidence="4">
    <location>
        <position position="51"/>
    </location>
</feature>
<dbReference type="Proteomes" id="UP001156882">
    <property type="component" value="Unassembled WGS sequence"/>
</dbReference>
<evidence type="ECO:0000313" key="8">
    <source>
        <dbReference type="EMBL" id="GLS18866.1"/>
    </source>
</evidence>
<keyword evidence="3" id="KW-0804">Transcription</keyword>
<name>A0ABQ6CEW0_9HYPH</name>
<dbReference type="Gene3D" id="6.10.250.690">
    <property type="match status" value="1"/>
</dbReference>
<dbReference type="PANTHER" id="PTHR48111:SF67">
    <property type="entry name" value="TRANSCRIPTIONAL REGULATORY PROTEIN TCTD"/>
    <property type="match status" value="1"/>
</dbReference>
<gene>
    <name evidence="8" type="ORF">GCM10007874_18830</name>
</gene>
<dbReference type="Pfam" id="PF00486">
    <property type="entry name" value="Trans_reg_C"/>
    <property type="match status" value="1"/>
</dbReference>
<evidence type="ECO:0000313" key="9">
    <source>
        <dbReference type="Proteomes" id="UP001156882"/>
    </source>
</evidence>
<feature type="domain" description="OmpR/PhoB-type" evidence="7">
    <location>
        <begin position="125"/>
        <end position="219"/>
    </location>
</feature>
<dbReference type="SMART" id="SM00862">
    <property type="entry name" value="Trans_reg_C"/>
    <property type="match status" value="1"/>
</dbReference>
<evidence type="ECO:0000256" key="4">
    <source>
        <dbReference type="PROSITE-ProRule" id="PRU00169"/>
    </source>
</evidence>
<keyword evidence="1" id="KW-0805">Transcription regulation</keyword>
<proteinExistence type="predicted"/>
<dbReference type="InterPro" id="IPR039420">
    <property type="entry name" value="WalR-like"/>
</dbReference>
<reference evidence="9" key="1">
    <citation type="journal article" date="2019" name="Int. J. Syst. Evol. Microbiol.">
        <title>The Global Catalogue of Microorganisms (GCM) 10K type strain sequencing project: providing services to taxonomists for standard genome sequencing and annotation.</title>
        <authorList>
            <consortium name="The Broad Institute Genomics Platform"/>
            <consortium name="The Broad Institute Genome Sequencing Center for Infectious Disease"/>
            <person name="Wu L."/>
            <person name="Ma J."/>
        </authorList>
    </citation>
    <scope>NUCLEOTIDE SEQUENCE [LARGE SCALE GENOMIC DNA]</scope>
    <source>
        <strain evidence="9">NBRC 101365</strain>
    </source>
</reference>
<dbReference type="InterPro" id="IPR036388">
    <property type="entry name" value="WH-like_DNA-bd_sf"/>
</dbReference>
<evidence type="ECO:0000256" key="1">
    <source>
        <dbReference type="ARBA" id="ARBA00023015"/>
    </source>
</evidence>
<dbReference type="Pfam" id="PF00072">
    <property type="entry name" value="Response_reg"/>
    <property type="match status" value="1"/>
</dbReference>
<dbReference type="InterPro" id="IPR016032">
    <property type="entry name" value="Sig_transdc_resp-reg_C-effctor"/>
</dbReference>
<comment type="caution">
    <text evidence="8">The sequence shown here is derived from an EMBL/GenBank/DDBJ whole genome shotgun (WGS) entry which is preliminary data.</text>
</comment>
<evidence type="ECO:0000259" key="7">
    <source>
        <dbReference type="PROSITE" id="PS51755"/>
    </source>
</evidence>
<dbReference type="PROSITE" id="PS50110">
    <property type="entry name" value="RESPONSE_REGULATORY"/>
    <property type="match status" value="1"/>
</dbReference>
<keyword evidence="4" id="KW-0597">Phosphoprotein</keyword>
<dbReference type="InterPro" id="IPR001789">
    <property type="entry name" value="Sig_transdc_resp-reg_receiver"/>
</dbReference>
<evidence type="ECO:0000256" key="3">
    <source>
        <dbReference type="ARBA" id="ARBA00023163"/>
    </source>
</evidence>
<evidence type="ECO:0000259" key="6">
    <source>
        <dbReference type="PROSITE" id="PS50110"/>
    </source>
</evidence>
<dbReference type="EMBL" id="BSPC01000015">
    <property type="protein sequence ID" value="GLS18866.1"/>
    <property type="molecule type" value="Genomic_DNA"/>
</dbReference>
<dbReference type="PROSITE" id="PS51755">
    <property type="entry name" value="OMPR_PHOB"/>
    <property type="match status" value="1"/>
</dbReference>
<keyword evidence="2 5" id="KW-0238">DNA-binding</keyword>
<evidence type="ECO:0000256" key="2">
    <source>
        <dbReference type="ARBA" id="ARBA00023125"/>
    </source>
</evidence>
<dbReference type="Gene3D" id="3.40.50.2300">
    <property type="match status" value="1"/>
</dbReference>
<dbReference type="InterPro" id="IPR011006">
    <property type="entry name" value="CheY-like_superfamily"/>
</dbReference>
<sequence length="222" mass="25055">MRVLIVEDDPMIGKALRTALRDEAMTVDWVRDANDAEHALVTHSYALILLDIGLPGRSGLDLLRSLRDQGEEISTLIISASDDLDNRVDGLDLGADDYLVKPFEMRELLARMRAVMRRRHGGRAVSGLTNGEITLDLNSHQMTFRGTTHILPAKEFALMRTLMERPGAIFSRAQLEEQLYGWGEEVESNAIDVLIHYIRRKFGKDIILNMRGVGWMIDKAAR</sequence>
<feature type="DNA-binding region" description="OmpR/PhoB-type" evidence="5">
    <location>
        <begin position="125"/>
        <end position="219"/>
    </location>
</feature>
<accession>A0ABQ6CEW0</accession>
<dbReference type="SMART" id="SM00448">
    <property type="entry name" value="REC"/>
    <property type="match status" value="1"/>
</dbReference>